<reference evidence="2 3" key="1">
    <citation type="journal article" date="2015" name="Genome Announc.">
        <title>Complete Genome Sequencing of Stenotrophomonas acidaminiphila ZAC14D2_NAIMI4_2, a Multidrug-Resistant Strain Isolated from Sediments of a Polluted River in Mexico, Uncovers New Antibiotic Resistance Genes and a Novel Class-II Lasso Peptide Biosynthesis Gene Cluster.</title>
        <authorList>
            <person name="Vinuesa P."/>
            <person name="Ochoa-Sanchez L.E."/>
        </authorList>
    </citation>
    <scope>NUCLEOTIDE SEQUENCE [LARGE SCALE GENOMIC DNA]</scope>
    <source>
        <strain evidence="2 3">ZAC14D2_NAIMI4_2</strain>
    </source>
</reference>
<gene>
    <name evidence="2" type="ORF">AOT14_34480</name>
</gene>
<dbReference type="KEGG" id="sacz:AOT14_34480"/>
<dbReference type="Proteomes" id="UP000061010">
    <property type="component" value="Chromosome"/>
</dbReference>
<protein>
    <recommendedName>
        <fullName evidence="1">DUF6916 domain-containing protein</fullName>
    </recommendedName>
</protein>
<dbReference type="EMBL" id="CP012900">
    <property type="protein sequence ID" value="ALJ29785.1"/>
    <property type="molecule type" value="Genomic_DNA"/>
</dbReference>
<dbReference type="Pfam" id="PF21880">
    <property type="entry name" value="DUF6916"/>
    <property type="match status" value="1"/>
</dbReference>
<feature type="domain" description="DUF6916" evidence="1">
    <location>
        <begin position="4"/>
        <end position="95"/>
    </location>
</feature>
<dbReference type="AlphaFoldDB" id="A0A0S1B408"/>
<name>A0A0S1B408_9GAMM</name>
<dbReference type="PATRIC" id="fig|128780.6.peg.3492"/>
<evidence type="ECO:0000259" key="1">
    <source>
        <dbReference type="Pfam" id="PF21880"/>
    </source>
</evidence>
<evidence type="ECO:0000313" key="3">
    <source>
        <dbReference type="Proteomes" id="UP000061010"/>
    </source>
</evidence>
<sequence length="96" mass="10767">MDLLTLEHFAGCVNEPFAAAMTGMDVEFMLVEARPLQSTQPNPARAPFSLLFRNTSPVLFPQQIYPMRHPRVGEVGIFLVPIAQERAGFLYQAVFN</sequence>
<proteinExistence type="predicted"/>
<evidence type="ECO:0000313" key="2">
    <source>
        <dbReference type="EMBL" id="ALJ29785.1"/>
    </source>
</evidence>
<organism evidence="2 3">
    <name type="scientific">Stenotrophomonas acidaminiphila</name>
    <dbReference type="NCBI Taxonomy" id="128780"/>
    <lineage>
        <taxon>Bacteria</taxon>
        <taxon>Pseudomonadati</taxon>
        <taxon>Pseudomonadota</taxon>
        <taxon>Gammaproteobacteria</taxon>
        <taxon>Lysobacterales</taxon>
        <taxon>Lysobacteraceae</taxon>
        <taxon>Stenotrophomonas</taxon>
    </lineage>
</organism>
<keyword evidence="3" id="KW-1185">Reference proteome</keyword>
<dbReference type="InterPro" id="IPR054209">
    <property type="entry name" value="DUF6916"/>
</dbReference>
<dbReference type="OrthoDB" id="8926597at2"/>
<accession>A0A0S1B408</accession>